<feature type="transmembrane region" description="Helical" evidence="1">
    <location>
        <begin position="45"/>
        <end position="68"/>
    </location>
</feature>
<dbReference type="Proteomes" id="UP001448207">
    <property type="component" value="Unassembled WGS sequence"/>
</dbReference>
<gene>
    <name evidence="2" type="ORF">J3Q64DRAFT_1726502</name>
</gene>
<feature type="transmembrane region" description="Helical" evidence="1">
    <location>
        <begin position="20"/>
        <end position="39"/>
    </location>
</feature>
<evidence type="ECO:0000313" key="2">
    <source>
        <dbReference type="EMBL" id="KAL0092005.1"/>
    </source>
</evidence>
<sequence>MKKPFQFVCTSSLPPFKSFLQINLFIYLLSNFISLSLSLSFYLYLFLYLFLSLYFLFFLFFLIHWHFIIK</sequence>
<evidence type="ECO:0000256" key="1">
    <source>
        <dbReference type="SAM" id="Phobius"/>
    </source>
</evidence>
<name>A0ABR3B7H8_PHYBL</name>
<evidence type="ECO:0000313" key="3">
    <source>
        <dbReference type="Proteomes" id="UP001448207"/>
    </source>
</evidence>
<dbReference type="EMBL" id="JBCLYO010000003">
    <property type="protein sequence ID" value="KAL0092005.1"/>
    <property type="molecule type" value="Genomic_DNA"/>
</dbReference>
<organism evidence="2 3">
    <name type="scientific">Phycomyces blakesleeanus</name>
    <dbReference type="NCBI Taxonomy" id="4837"/>
    <lineage>
        <taxon>Eukaryota</taxon>
        <taxon>Fungi</taxon>
        <taxon>Fungi incertae sedis</taxon>
        <taxon>Mucoromycota</taxon>
        <taxon>Mucoromycotina</taxon>
        <taxon>Mucoromycetes</taxon>
        <taxon>Mucorales</taxon>
        <taxon>Phycomycetaceae</taxon>
        <taxon>Phycomyces</taxon>
    </lineage>
</organism>
<protein>
    <submittedName>
        <fullName evidence="2">Uncharacterized protein</fullName>
    </submittedName>
</protein>
<accession>A0ABR3B7H8</accession>
<comment type="caution">
    <text evidence="2">The sequence shown here is derived from an EMBL/GenBank/DDBJ whole genome shotgun (WGS) entry which is preliminary data.</text>
</comment>
<keyword evidence="1" id="KW-1133">Transmembrane helix</keyword>
<keyword evidence="3" id="KW-1185">Reference proteome</keyword>
<reference evidence="2 3" key="1">
    <citation type="submission" date="2024-04" db="EMBL/GenBank/DDBJ databases">
        <title>Symmetric and asymmetric DNA N6-adenine methylation regulates different biological responses in Mucorales.</title>
        <authorList>
            <consortium name="Lawrence Berkeley National Laboratory"/>
            <person name="Lax C."/>
            <person name="Mondo S.J."/>
            <person name="Osorio-Concepcion M."/>
            <person name="Muszewska A."/>
            <person name="Corrochano-Luque M."/>
            <person name="Gutierrez G."/>
            <person name="Riley R."/>
            <person name="Lipzen A."/>
            <person name="Guo J."/>
            <person name="Hundley H."/>
            <person name="Amirebrahimi M."/>
            <person name="Ng V."/>
            <person name="Lorenzo-Gutierrez D."/>
            <person name="Binder U."/>
            <person name="Yang J."/>
            <person name="Song Y."/>
            <person name="Canovas D."/>
            <person name="Navarro E."/>
            <person name="Freitag M."/>
            <person name="Gabaldon T."/>
            <person name="Grigoriev I.V."/>
            <person name="Corrochano L.M."/>
            <person name="Nicolas F.E."/>
            <person name="Garre V."/>
        </authorList>
    </citation>
    <scope>NUCLEOTIDE SEQUENCE [LARGE SCALE GENOMIC DNA]</scope>
    <source>
        <strain evidence="2 3">L51</strain>
    </source>
</reference>
<keyword evidence="1" id="KW-0812">Transmembrane</keyword>
<proteinExistence type="predicted"/>
<keyword evidence="1" id="KW-0472">Membrane</keyword>